<dbReference type="InterPro" id="IPR000398">
    <property type="entry name" value="Thymidylate_synthase"/>
</dbReference>
<comment type="function">
    <text evidence="16">Catalyzes the reductive methylation of 2'-deoxyuridine 5'-monophosphate (dUMP) to thymidine 5'-monophosphate (dTMP), using the cosubstrate, 5,10- methylenetetrahydrofolate (CH2H4folate) as a 1-carbon donor and reductant and contributes to the de novo mitochondrial thymidylate biosynthesis pathway.</text>
</comment>
<keyword evidence="17" id="KW-0812">Transmembrane</keyword>
<evidence type="ECO:0000256" key="4">
    <source>
        <dbReference type="ARBA" id="ARBA00011947"/>
    </source>
</evidence>
<dbReference type="PANTHER" id="PTHR11548:SF2">
    <property type="entry name" value="THYMIDYLATE SYNTHASE"/>
    <property type="match status" value="1"/>
</dbReference>
<feature type="domain" description="Thymidylate synthase/dCMP hydroxymethylase" evidence="18">
    <location>
        <begin position="14"/>
        <end position="292"/>
    </location>
</feature>
<evidence type="ECO:0000256" key="5">
    <source>
        <dbReference type="ARBA" id="ARBA00015931"/>
    </source>
</evidence>
<feature type="transmembrane region" description="Helical" evidence="17">
    <location>
        <begin position="888"/>
        <end position="906"/>
    </location>
</feature>
<dbReference type="GO" id="GO:0005739">
    <property type="term" value="C:mitochondrion"/>
    <property type="evidence" value="ECO:0007669"/>
    <property type="project" value="UniProtKB-SubCell"/>
</dbReference>
<keyword evidence="21" id="KW-1185">Reference proteome</keyword>
<dbReference type="InterPro" id="IPR004853">
    <property type="entry name" value="Sugar_P_trans_dom"/>
</dbReference>
<feature type="transmembrane region" description="Helical" evidence="17">
    <location>
        <begin position="855"/>
        <end position="876"/>
    </location>
</feature>
<evidence type="ECO:0000256" key="11">
    <source>
        <dbReference type="ARBA" id="ARBA00023004"/>
    </source>
</evidence>
<gene>
    <name evidence="20" type="ORF">NMOB1V02_LOCUS1438</name>
</gene>
<dbReference type="InterPro" id="IPR015324">
    <property type="entry name" value="Ribosomal_Rsm22-like"/>
</dbReference>
<dbReference type="GO" id="GO:0006235">
    <property type="term" value="P:dTTP biosynthetic process"/>
    <property type="evidence" value="ECO:0007669"/>
    <property type="project" value="UniProtKB-UniPathway"/>
</dbReference>
<dbReference type="EMBL" id="CAJPEX010000144">
    <property type="protein sequence ID" value="CAG0913709.1"/>
    <property type="molecule type" value="Genomic_DNA"/>
</dbReference>
<feature type="transmembrane region" description="Helical" evidence="17">
    <location>
        <begin position="764"/>
        <end position="785"/>
    </location>
</feature>
<dbReference type="Gene3D" id="3.30.572.10">
    <property type="entry name" value="Thymidylate synthase/dCMP hydroxymethylase domain"/>
    <property type="match status" value="1"/>
</dbReference>
<dbReference type="FunFam" id="3.30.572.10:FF:000007">
    <property type="entry name" value="thymidylate synthase isoform X2"/>
    <property type="match status" value="1"/>
</dbReference>
<dbReference type="CDD" id="cd00351">
    <property type="entry name" value="TS_Pyrimidine_HMase"/>
    <property type="match status" value="1"/>
</dbReference>
<comment type="pathway">
    <text evidence="2">Pyrimidine metabolism; dTTP biosynthesis.</text>
</comment>
<dbReference type="Pfam" id="PF09243">
    <property type="entry name" value="Rsm22"/>
    <property type="match status" value="1"/>
</dbReference>
<feature type="transmembrane region" description="Helical" evidence="17">
    <location>
        <begin position="665"/>
        <end position="690"/>
    </location>
</feature>
<keyword evidence="13" id="KW-0496">Mitochondrion</keyword>
<keyword evidence="12" id="KW-0411">Iron-sulfur</keyword>
<dbReference type="GO" id="GO:0046872">
    <property type="term" value="F:metal ion binding"/>
    <property type="evidence" value="ECO:0007669"/>
    <property type="project" value="UniProtKB-KW"/>
</dbReference>
<evidence type="ECO:0000313" key="21">
    <source>
        <dbReference type="Proteomes" id="UP000678499"/>
    </source>
</evidence>
<evidence type="ECO:0000256" key="6">
    <source>
        <dbReference type="ARBA" id="ARBA00022603"/>
    </source>
</evidence>
<dbReference type="GO" id="GO:0046653">
    <property type="term" value="P:tetrahydrofolate metabolic process"/>
    <property type="evidence" value="ECO:0007669"/>
    <property type="project" value="UniProtKB-ARBA"/>
</dbReference>
<dbReference type="AlphaFoldDB" id="A0A7R9BFU0"/>
<evidence type="ECO:0000256" key="10">
    <source>
        <dbReference type="ARBA" id="ARBA00022946"/>
    </source>
</evidence>
<evidence type="ECO:0000259" key="18">
    <source>
        <dbReference type="Pfam" id="PF00303"/>
    </source>
</evidence>
<dbReference type="GO" id="GO:0032259">
    <property type="term" value="P:methylation"/>
    <property type="evidence" value="ECO:0007669"/>
    <property type="project" value="UniProtKB-KW"/>
</dbReference>
<keyword evidence="11" id="KW-0408">Iron</keyword>
<dbReference type="GO" id="GO:0004799">
    <property type="term" value="F:thymidylate synthase activity"/>
    <property type="evidence" value="ECO:0007669"/>
    <property type="project" value="UniProtKB-EC"/>
</dbReference>
<accession>A0A7R9BFU0</accession>
<dbReference type="OrthoDB" id="766at2759"/>
<dbReference type="NCBIfam" id="TIGR03284">
    <property type="entry name" value="thym_sym"/>
    <property type="match status" value="1"/>
</dbReference>
<evidence type="ECO:0000256" key="1">
    <source>
        <dbReference type="ARBA" id="ARBA00004173"/>
    </source>
</evidence>
<dbReference type="GO" id="GO:0005829">
    <property type="term" value="C:cytosol"/>
    <property type="evidence" value="ECO:0007669"/>
    <property type="project" value="TreeGrafter"/>
</dbReference>
<evidence type="ECO:0000256" key="13">
    <source>
        <dbReference type="ARBA" id="ARBA00023128"/>
    </source>
</evidence>
<evidence type="ECO:0000256" key="8">
    <source>
        <dbReference type="ARBA" id="ARBA00022723"/>
    </source>
</evidence>
<evidence type="ECO:0000256" key="15">
    <source>
        <dbReference type="ARBA" id="ARBA00050752"/>
    </source>
</evidence>
<dbReference type="InterPro" id="IPR023451">
    <property type="entry name" value="Thymidate_synth/dCMP_Mease_dom"/>
</dbReference>
<organism evidence="20">
    <name type="scientific">Notodromas monacha</name>
    <dbReference type="NCBI Taxonomy" id="399045"/>
    <lineage>
        <taxon>Eukaryota</taxon>
        <taxon>Metazoa</taxon>
        <taxon>Ecdysozoa</taxon>
        <taxon>Arthropoda</taxon>
        <taxon>Crustacea</taxon>
        <taxon>Oligostraca</taxon>
        <taxon>Ostracoda</taxon>
        <taxon>Podocopa</taxon>
        <taxon>Podocopida</taxon>
        <taxon>Cypridocopina</taxon>
        <taxon>Cypridoidea</taxon>
        <taxon>Cyprididae</taxon>
        <taxon>Notodromas</taxon>
    </lineage>
</organism>
<evidence type="ECO:0000256" key="16">
    <source>
        <dbReference type="ARBA" id="ARBA00056634"/>
    </source>
</evidence>
<evidence type="ECO:0000256" key="7">
    <source>
        <dbReference type="ARBA" id="ARBA00022679"/>
    </source>
</evidence>
<dbReference type="EC" id="2.1.1.45" evidence="4"/>
<dbReference type="HAMAP" id="MF_00008">
    <property type="entry name" value="Thymidy_synth_bact"/>
    <property type="match status" value="1"/>
</dbReference>
<evidence type="ECO:0000313" key="20">
    <source>
        <dbReference type="EMBL" id="CAD7273557.1"/>
    </source>
</evidence>
<dbReference type="EMBL" id="OA882181">
    <property type="protein sequence ID" value="CAD7273557.1"/>
    <property type="molecule type" value="Genomic_DNA"/>
</dbReference>
<dbReference type="Pfam" id="PF00303">
    <property type="entry name" value="Thymidylat_synt"/>
    <property type="match status" value="1"/>
</dbReference>
<comment type="subcellular location">
    <subcellularLocation>
        <location evidence="1">Mitochondrion</location>
    </subcellularLocation>
</comment>
<keyword evidence="6" id="KW-0489">Methyltransferase</keyword>
<feature type="transmembrane region" description="Helical" evidence="17">
    <location>
        <begin position="815"/>
        <end position="835"/>
    </location>
</feature>
<keyword evidence="9" id="KW-0545">Nucleotide biosynthesis</keyword>
<dbReference type="InterPro" id="IPR036926">
    <property type="entry name" value="Thymidate_synth/dCMP_Mease_sf"/>
</dbReference>
<dbReference type="Pfam" id="PF03151">
    <property type="entry name" value="TPT"/>
    <property type="match status" value="1"/>
</dbReference>
<feature type="transmembrane region" description="Helical" evidence="17">
    <location>
        <begin position="947"/>
        <end position="966"/>
    </location>
</feature>
<evidence type="ECO:0000256" key="17">
    <source>
        <dbReference type="SAM" id="Phobius"/>
    </source>
</evidence>
<keyword evidence="17" id="KW-0472">Membrane</keyword>
<comment type="function">
    <text evidence="14">Mitochondrial ribosome (mitoribosome) assembly factor. Binds at the interface of the head and body domains of the mitochondrial small ribosomal subunit (mt-SSU), occluding the mRNA channel and preventing compaction of the head domain towards the body. Probable inactive methyltransferase: retains the characteristic folding and ability to bind S-adenosyl-L-methionine, but it probably lost its methyltransferase activity.</text>
</comment>
<evidence type="ECO:0000256" key="12">
    <source>
        <dbReference type="ARBA" id="ARBA00023014"/>
    </source>
</evidence>
<evidence type="ECO:0000256" key="9">
    <source>
        <dbReference type="ARBA" id="ARBA00022727"/>
    </source>
</evidence>
<sequence>MNGDCVSREHDEYQYLDCVRRIINTGTKKNDRTGTGTLSIFGVQMRFNLRDDSLYSCHKFTKGTLPLFTTKRVYWKGVLKELLWFIRGSTDARELQKDGVRIWDGNSSREFLDSLGFADRDEGDLGPVYGFQWRHCGAEYLDMHHDYSGQGVDQLQNVIDLLKKDPDSRRILLSAWHVPDIDKMALPPCHLLSQFYVANGELSCGLYQRSADMGLGVPFNVASYAALTHMIAATVGLKTGDFVHTIGDAHVYVNHVEPLKEQLTRQPRPFPKLVITREKIESIDDFKYEDFEPFRLCDGIEQKAANIITDSGHTVESLSKTALPYLKKHDRHRHAFKMDVSLHNCLMYLIARFPTEASIVSSVFLELMSHEPEWKPKSIFDCGSKMNTVLWAAYHHWPELEEMFCVEFNKNMLDLAEKFLPDDFFEGVESKRKSLFYRQFLPACSEPQFDIVVSSHTTKSILSENGELVKRTLPILWEKTGKYLVIIESGSRSGFLSLNRIRQHLLDVGAELVAPCPHSHQCPRLNSDASIPCSFGAPFKGFSFARASMGDANSGVEKYSYLIFRKPDAGTNACSQKEERMSRLLAPTLRRHRHAVLRLCCPDGNLREVTASRGKTEGLKRDLWRYAKLSEWGDRIPVTVSDKIDFEPIVKRVMSLKVAIARHRALVAVGLQTCVLIVVYFVFSIGLTFYQKRLIHQFPFPLSVVVCHVIVKFCLAALLRRSSCTERTVLSWPTYCRAVAVTAVSSAFDIGFSNWSFEFITVSLYTMTKSTSIVFILIFSVCLGLEKPKSSLGIIVACISVGLVLFNYESTQFHAFGFMLVLSASFLSGVRWSYAQLVMQSKSSLDNPVDMVYHVQPWMLLALLPFSAIVEGRALVTSSQGFAANPSVGLGTLGSVVIGAFVAFAMELSEYLLVARTSSLTLSIAGVWKEILTLVLDFRINKSKFSLLNLLGLVIVFTGIIVHLIVKARDIDKTSVKREVSTVDDDSEIALLDVAQ</sequence>
<dbReference type="UniPathway" id="UPA00575"/>
<dbReference type="Proteomes" id="UP000678499">
    <property type="component" value="Unassembled WGS sequence"/>
</dbReference>
<keyword evidence="10" id="KW-0809">Transit peptide</keyword>
<feature type="transmembrane region" description="Helical" evidence="17">
    <location>
        <begin position="791"/>
        <end position="808"/>
    </location>
</feature>
<comment type="similarity">
    <text evidence="3">Belongs to the thymidylate synthase family.</text>
</comment>
<evidence type="ECO:0000256" key="3">
    <source>
        <dbReference type="ARBA" id="ARBA00009972"/>
    </source>
</evidence>
<evidence type="ECO:0000256" key="14">
    <source>
        <dbReference type="ARBA" id="ARBA00045681"/>
    </source>
</evidence>
<comment type="catalytic activity">
    <reaction evidence="15">
        <text>dUMP + (6R)-5,10-methylene-5,6,7,8-tetrahydrofolate = 7,8-dihydrofolate + dTMP</text>
        <dbReference type="Rhea" id="RHEA:12104"/>
        <dbReference type="ChEBI" id="CHEBI:15636"/>
        <dbReference type="ChEBI" id="CHEBI:57451"/>
        <dbReference type="ChEBI" id="CHEBI:63528"/>
        <dbReference type="ChEBI" id="CHEBI:246422"/>
        <dbReference type="EC" id="2.1.1.45"/>
    </reaction>
    <physiologicalReaction direction="left-to-right" evidence="15">
        <dbReference type="Rhea" id="RHEA:12105"/>
    </physiologicalReaction>
</comment>
<keyword evidence="7" id="KW-0808">Transferase</keyword>
<feature type="domain" description="Sugar phosphate transporter" evidence="19">
    <location>
        <begin position="672"/>
        <end position="961"/>
    </location>
</feature>
<protein>
    <recommendedName>
        <fullName evidence="5">Thymidylate synthase</fullName>
        <ecNumber evidence="4">2.1.1.45</ecNumber>
    </recommendedName>
</protein>
<dbReference type="GO" id="GO:0051536">
    <property type="term" value="F:iron-sulfur cluster binding"/>
    <property type="evidence" value="ECO:0007669"/>
    <property type="project" value="UniProtKB-KW"/>
</dbReference>
<dbReference type="InterPro" id="IPR045097">
    <property type="entry name" value="Thymidate_synth/dCMP_Mease"/>
</dbReference>
<keyword evidence="17" id="KW-1133">Transmembrane helix</keyword>
<dbReference type="SUPFAM" id="SSF55831">
    <property type="entry name" value="Thymidylate synthase/dCMP hydroxymethylase"/>
    <property type="match status" value="1"/>
</dbReference>
<reference evidence="20" key="1">
    <citation type="submission" date="2020-11" db="EMBL/GenBank/DDBJ databases">
        <authorList>
            <person name="Tran Van P."/>
        </authorList>
    </citation>
    <scope>NUCLEOTIDE SEQUENCE</scope>
</reference>
<keyword evidence="8" id="KW-0479">Metal-binding</keyword>
<dbReference type="GO" id="GO:0006231">
    <property type="term" value="P:dTMP biosynthetic process"/>
    <property type="evidence" value="ECO:0007669"/>
    <property type="project" value="InterPro"/>
</dbReference>
<dbReference type="PANTHER" id="PTHR11548">
    <property type="entry name" value="THYMIDYLATE SYNTHASE 1"/>
    <property type="match status" value="1"/>
</dbReference>
<name>A0A7R9BFU0_9CRUS</name>
<evidence type="ECO:0000256" key="2">
    <source>
        <dbReference type="ARBA" id="ARBA00004992"/>
    </source>
</evidence>
<evidence type="ECO:0000259" key="19">
    <source>
        <dbReference type="Pfam" id="PF03151"/>
    </source>
</evidence>
<dbReference type="GO" id="GO:0006412">
    <property type="term" value="P:translation"/>
    <property type="evidence" value="ECO:0007669"/>
    <property type="project" value="InterPro"/>
</dbReference>
<dbReference type="PRINTS" id="PR00108">
    <property type="entry name" value="THYMDSNTHASE"/>
</dbReference>
<proteinExistence type="inferred from homology"/>